<feature type="compositionally biased region" description="Acidic residues" evidence="1">
    <location>
        <begin position="23"/>
        <end position="51"/>
    </location>
</feature>
<protein>
    <submittedName>
        <fullName evidence="5">D-alanyl-D-alanine carboxypeptidase</fullName>
        <ecNumber evidence="5">3.4.16.4</ecNumber>
    </submittedName>
</protein>
<dbReference type="PROSITE" id="PS51257">
    <property type="entry name" value="PROKAR_LIPOPROTEIN"/>
    <property type="match status" value="1"/>
</dbReference>
<dbReference type="Proteomes" id="UP000551878">
    <property type="component" value="Unassembled WGS sequence"/>
</dbReference>
<dbReference type="PANTHER" id="PTHR34385:SF1">
    <property type="entry name" value="PEPTIDOGLYCAN L-ALANYL-D-GLUTAMATE ENDOPEPTIDASE CWLK"/>
    <property type="match status" value="1"/>
</dbReference>
<keyword evidence="5" id="KW-0378">Hydrolase</keyword>
<dbReference type="RefSeq" id="WP_184665058.1">
    <property type="nucleotide sequence ID" value="NZ_JACHHB010000015.1"/>
</dbReference>
<keyword evidence="5" id="KW-0121">Carboxypeptidase</keyword>
<feature type="region of interest" description="Disordered" evidence="1">
    <location>
        <begin position="23"/>
        <end position="71"/>
    </location>
</feature>
<dbReference type="Pfam" id="PF02557">
    <property type="entry name" value="VanY"/>
    <property type="match status" value="1"/>
</dbReference>
<dbReference type="InterPro" id="IPR036366">
    <property type="entry name" value="PGBDSf"/>
</dbReference>
<proteinExistence type="predicted"/>
<dbReference type="InterPro" id="IPR002477">
    <property type="entry name" value="Peptidoglycan-bd-like"/>
</dbReference>
<dbReference type="AlphaFoldDB" id="A0A840QSY7"/>
<dbReference type="InterPro" id="IPR009045">
    <property type="entry name" value="Zn_M74/Hedgehog-like"/>
</dbReference>
<dbReference type="Gene3D" id="1.10.101.10">
    <property type="entry name" value="PGBD-like superfamily/PGBD"/>
    <property type="match status" value="1"/>
</dbReference>
<keyword evidence="6" id="KW-1185">Reference proteome</keyword>
<dbReference type="InterPro" id="IPR058193">
    <property type="entry name" value="VanY/YodJ_core_dom"/>
</dbReference>
<sequence length="363" mass="40629">MKSLFVLMISLFTILSACSNDLSDVEENEQQDLSGESDSEEEKVDEEEDQEASAPINGDEEKSDDTDRKHDISLPDEVVNIDSQGEDVETIQEALQLIGYDFPDEGTAITETSQAIIHFQELHEELDNDGVYGPDTGELLNDYVVSGEVIDTEGYSEIELPGFGNDYPPQGKPVEDPDDILVLVNKENYLPAGYTPADLVEPDVPFPFEEDLPQRLMRAEAADALESLFESSQSEGLELFAQSGFRSAERQEAIFASNVDQDGLEQANEYSARAGESEHQTGLAMDVTSQEVNFRLNTDFADTAEGQWLDEHAAEYGFIIRYQKGKEDITGYQYEPWHIRYVGKEAAKEITENNLTLEEYLEE</sequence>
<evidence type="ECO:0000256" key="2">
    <source>
        <dbReference type="SAM" id="SignalP"/>
    </source>
</evidence>
<dbReference type="EC" id="3.4.16.4" evidence="5"/>
<dbReference type="InterPro" id="IPR003709">
    <property type="entry name" value="VanY-like_core_dom"/>
</dbReference>
<evidence type="ECO:0000256" key="1">
    <source>
        <dbReference type="SAM" id="MobiDB-lite"/>
    </source>
</evidence>
<dbReference type="InterPro" id="IPR052179">
    <property type="entry name" value="DD-CPase-like"/>
</dbReference>
<dbReference type="GO" id="GO:0009002">
    <property type="term" value="F:serine-type D-Ala-D-Ala carboxypeptidase activity"/>
    <property type="evidence" value="ECO:0007669"/>
    <property type="project" value="UniProtKB-EC"/>
</dbReference>
<gene>
    <name evidence="5" type="ORF">HNQ41_002863</name>
</gene>
<dbReference type="GO" id="GO:0006508">
    <property type="term" value="P:proteolysis"/>
    <property type="evidence" value="ECO:0007669"/>
    <property type="project" value="InterPro"/>
</dbReference>
<dbReference type="InterPro" id="IPR036365">
    <property type="entry name" value="PGBD-like_sf"/>
</dbReference>
<evidence type="ECO:0000259" key="4">
    <source>
        <dbReference type="Pfam" id="PF02557"/>
    </source>
</evidence>
<dbReference type="CDD" id="cd14852">
    <property type="entry name" value="LD-carboxypeptidase"/>
    <property type="match status" value="1"/>
</dbReference>
<dbReference type="SUPFAM" id="SSF47090">
    <property type="entry name" value="PGBD-like"/>
    <property type="match status" value="1"/>
</dbReference>
<dbReference type="Pfam" id="PF01471">
    <property type="entry name" value="PG_binding_1"/>
    <property type="match status" value="1"/>
</dbReference>
<feature type="domain" description="D-alanyl-D-alanine carboxypeptidase-like core" evidence="4">
    <location>
        <begin position="215"/>
        <end position="344"/>
    </location>
</feature>
<dbReference type="EMBL" id="JACHHB010000015">
    <property type="protein sequence ID" value="MBB5174646.1"/>
    <property type="molecule type" value="Genomic_DNA"/>
</dbReference>
<reference evidence="5 6" key="1">
    <citation type="submission" date="2020-08" db="EMBL/GenBank/DDBJ databases">
        <title>Genomic Encyclopedia of Type Strains, Phase IV (KMG-IV): sequencing the most valuable type-strain genomes for metagenomic binning, comparative biology and taxonomic classification.</title>
        <authorList>
            <person name="Goeker M."/>
        </authorList>
    </citation>
    <scope>NUCLEOTIDE SEQUENCE [LARGE SCALE GENOMIC DNA]</scope>
    <source>
        <strain evidence="5 6">DSM 24696</strain>
    </source>
</reference>
<evidence type="ECO:0000259" key="3">
    <source>
        <dbReference type="Pfam" id="PF01471"/>
    </source>
</evidence>
<feature type="domain" description="Peptidoglycan binding-like" evidence="3">
    <location>
        <begin position="84"/>
        <end position="138"/>
    </location>
</feature>
<accession>A0A840QSY7</accession>
<keyword evidence="5" id="KW-0645">Protease</keyword>
<evidence type="ECO:0000313" key="5">
    <source>
        <dbReference type="EMBL" id="MBB5174646.1"/>
    </source>
</evidence>
<organism evidence="5 6">
    <name type="scientific">Texcoconibacillus texcoconensis</name>
    <dbReference type="NCBI Taxonomy" id="1095777"/>
    <lineage>
        <taxon>Bacteria</taxon>
        <taxon>Bacillati</taxon>
        <taxon>Bacillota</taxon>
        <taxon>Bacilli</taxon>
        <taxon>Bacillales</taxon>
        <taxon>Bacillaceae</taxon>
        <taxon>Texcoconibacillus</taxon>
    </lineage>
</organism>
<dbReference type="SUPFAM" id="SSF55166">
    <property type="entry name" value="Hedgehog/DD-peptidase"/>
    <property type="match status" value="1"/>
</dbReference>
<comment type="caution">
    <text evidence="5">The sequence shown here is derived from an EMBL/GenBank/DDBJ whole genome shotgun (WGS) entry which is preliminary data.</text>
</comment>
<feature type="signal peptide" evidence="2">
    <location>
        <begin position="1"/>
        <end position="19"/>
    </location>
</feature>
<dbReference type="Gene3D" id="3.30.1380.10">
    <property type="match status" value="1"/>
</dbReference>
<name>A0A840QSY7_9BACI</name>
<evidence type="ECO:0000313" key="6">
    <source>
        <dbReference type="Proteomes" id="UP000551878"/>
    </source>
</evidence>
<keyword evidence="2" id="KW-0732">Signal</keyword>
<feature type="chain" id="PRO_5038423212" evidence="2">
    <location>
        <begin position="20"/>
        <end position="363"/>
    </location>
</feature>
<dbReference type="PANTHER" id="PTHR34385">
    <property type="entry name" value="D-ALANYL-D-ALANINE CARBOXYPEPTIDASE"/>
    <property type="match status" value="1"/>
</dbReference>